<dbReference type="InterPro" id="IPR018490">
    <property type="entry name" value="cNMP-bd_dom_sf"/>
</dbReference>
<dbReference type="NCBIfam" id="NF006901">
    <property type="entry name" value="PRK09392.1"/>
    <property type="match status" value="1"/>
</dbReference>
<keyword evidence="7" id="KW-1185">Reference proteome</keyword>
<dbReference type="Pfam" id="PF13545">
    <property type="entry name" value="HTH_Crp_2"/>
    <property type="match status" value="1"/>
</dbReference>
<sequence length="296" mass="33062">MTFVSDLESVNFRTEFLYLHMRNMFWRDLILLRSPLDVSQAATPKMSGSILRPEELPEIRHLHLFRDMTQASFETLMASSYAQNFPQGLEIIRQGDPADFLHIVLEGSVELFAQGAGRECTMAVVRPVSTFILAASIRDAPYLMSARTLERTRIILVPAPDLRAMFRRDTEFAVSVINELAACYRSVVRSAKTLKLRNSRERVASYLLRQSLLSGGATSYTLPVEKRLLASYLGMTSENLSRTLRTLEADGIKMDGARVIITDREKLTALAQLDRLIDGPDAFSGQSGSGLPAAEQ</sequence>
<evidence type="ECO:0000259" key="5">
    <source>
        <dbReference type="PROSITE" id="PS51063"/>
    </source>
</evidence>
<dbReference type="PROSITE" id="PS50042">
    <property type="entry name" value="CNMP_BINDING_3"/>
    <property type="match status" value="1"/>
</dbReference>
<dbReference type="SMART" id="SM00419">
    <property type="entry name" value="HTH_CRP"/>
    <property type="match status" value="1"/>
</dbReference>
<dbReference type="InterPro" id="IPR000595">
    <property type="entry name" value="cNMP-bd_dom"/>
</dbReference>
<keyword evidence="3" id="KW-0804">Transcription</keyword>
<dbReference type="SMART" id="SM00100">
    <property type="entry name" value="cNMP"/>
    <property type="match status" value="1"/>
</dbReference>
<dbReference type="InterPro" id="IPR012318">
    <property type="entry name" value="HTH_CRP"/>
</dbReference>
<comment type="caution">
    <text evidence="6">The sequence shown here is derived from an EMBL/GenBank/DDBJ whole genome shotgun (WGS) entry which is preliminary data.</text>
</comment>
<accession>A0A2W7QA37</accession>
<protein>
    <submittedName>
        <fullName evidence="6">CRP/FNR family transcriptional activator FtrB</fullName>
    </submittedName>
</protein>
<keyword evidence="1" id="KW-0805">Transcription regulation</keyword>
<dbReference type="CDD" id="cd00038">
    <property type="entry name" value="CAP_ED"/>
    <property type="match status" value="1"/>
</dbReference>
<gene>
    <name evidence="6" type="ORF">LY56_01562</name>
</gene>
<dbReference type="Proteomes" id="UP000249364">
    <property type="component" value="Unassembled WGS sequence"/>
</dbReference>
<evidence type="ECO:0000256" key="3">
    <source>
        <dbReference type="ARBA" id="ARBA00023163"/>
    </source>
</evidence>
<keyword evidence="2" id="KW-0238">DNA-binding</keyword>
<feature type="domain" description="Cyclic nucleotide-binding" evidence="4">
    <location>
        <begin position="64"/>
        <end position="166"/>
    </location>
</feature>
<name>A0A2W7QA37_9RHOB</name>
<evidence type="ECO:0000313" key="6">
    <source>
        <dbReference type="EMBL" id="PZX45538.1"/>
    </source>
</evidence>
<evidence type="ECO:0000256" key="2">
    <source>
        <dbReference type="ARBA" id="ARBA00023125"/>
    </source>
</evidence>
<dbReference type="Pfam" id="PF00027">
    <property type="entry name" value="cNMP_binding"/>
    <property type="match status" value="1"/>
</dbReference>
<dbReference type="InterPro" id="IPR050397">
    <property type="entry name" value="Env_Response_Regulators"/>
</dbReference>
<dbReference type="SUPFAM" id="SSF51206">
    <property type="entry name" value="cAMP-binding domain-like"/>
    <property type="match status" value="1"/>
</dbReference>
<proteinExistence type="predicted"/>
<organism evidence="6 7">
    <name type="scientific">Roseinatronobacter thiooxidans</name>
    <dbReference type="NCBI Taxonomy" id="121821"/>
    <lineage>
        <taxon>Bacteria</taxon>
        <taxon>Pseudomonadati</taxon>
        <taxon>Pseudomonadota</taxon>
        <taxon>Alphaproteobacteria</taxon>
        <taxon>Rhodobacterales</taxon>
        <taxon>Paracoccaceae</taxon>
        <taxon>Roseinatronobacter</taxon>
    </lineage>
</organism>
<dbReference type="GO" id="GO:0005829">
    <property type="term" value="C:cytosol"/>
    <property type="evidence" value="ECO:0007669"/>
    <property type="project" value="TreeGrafter"/>
</dbReference>
<evidence type="ECO:0000313" key="7">
    <source>
        <dbReference type="Proteomes" id="UP000249364"/>
    </source>
</evidence>
<evidence type="ECO:0000256" key="1">
    <source>
        <dbReference type="ARBA" id="ARBA00023015"/>
    </source>
</evidence>
<dbReference type="GO" id="GO:0003700">
    <property type="term" value="F:DNA-binding transcription factor activity"/>
    <property type="evidence" value="ECO:0007669"/>
    <property type="project" value="TreeGrafter"/>
</dbReference>
<dbReference type="InterPro" id="IPR036388">
    <property type="entry name" value="WH-like_DNA-bd_sf"/>
</dbReference>
<dbReference type="PANTHER" id="PTHR24567:SF74">
    <property type="entry name" value="HTH-TYPE TRANSCRIPTIONAL REGULATOR ARCR"/>
    <property type="match status" value="1"/>
</dbReference>
<dbReference type="PANTHER" id="PTHR24567">
    <property type="entry name" value="CRP FAMILY TRANSCRIPTIONAL REGULATORY PROTEIN"/>
    <property type="match status" value="1"/>
</dbReference>
<dbReference type="AlphaFoldDB" id="A0A2W7QA37"/>
<dbReference type="GO" id="GO:0003677">
    <property type="term" value="F:DNA binding"/>
    <property type="evidence" value="ECO:0007669"/>
    <property type="project" value="UniProtKB-KW"/>
</dbReference>
<evidence type="ECO:0000259" key="4">
    <source>
        <dbReference type="PROSITE" id="PS50042"/>
    </source>
</evidence>
<feature type="domain" description="HTH crp-type" evidence="5">
    <location>
        <begin position="197"/>
        <end position="265"/>
    </location>
</feature>
<dbReference type="STRING" id="121821.GCA_001870675_00973"/>
<dbReference type="InterPro" id="IPR014710">
    <property type="entry name" value="RmlC-like_jellyroll"/>
</dbReference>
<dbReference type="PROSITE" id="PS51063">
    <property type="entry name" value="HTH_CRP_2"/>
    <property type="match status" value="1"/>
</dbReference>
<reference evidence="6 7" key="1">
    <citation type="submission" date="2018-06" db="EMBL/GenBank/DDBJ databases">
        <title>Genomic Encyclopedia of Archaeal and Bacterial Type Strains, Phase II (KMG-II): from individual species to whole genera.</title>
        <authorList>
            <person name="Goeker M."/>
        </authorList>
    </citation>
    <scope>NUCLEOTIDE SEQUENCE [LARGE SCALE GENOMIC DNA]</scope>
    <source>
        <strain evidence="6 7">DSM 13087</strain>
    </source>
</reference>
<dbReference type="InterPro" id="IPR036390">
    <property type="entry name" value="WH_DNA-bd_sf"/>
</dbReference>
<dbReference type="Gene3D" id="1.10.10.10">
    <property type="entry name" value="Winged helix-like DNA-binding domain superfamily/Winged helix DNA-binding domain"/>
    <property type="match status" value="1"/>
</dbReference>
<dbReference type="EMBL" id="QKZQ01000006">
    <property type="protein sequence ID" value="PZX45538.1"/>
    <property type="molecule type" value="Genomic_DNA"/>
</dbReference>
<dbReference type="SUPFAM" id="SSF46785">
    <property type="entry name" value="Winged helix' DNA-binding domain"/>
    <property type="match status" value="1"/>
</dbReference>
<dbReference type="Gene3D" id="2.60.120.10">
    <property type="entry name" value="Jelly Rolls"/>
    <property type="match status" value="1"/>
</dbReference>